<sequence>MSKTSSEMDDFAFFAELSILLDDFAGNAESSSEMDDFTEWVSDMDVRLGKSEVMLRSFDGIHECVCSAYMSDTFFPAN</sequence>
<dbReference type="Proteomes" id="UP000030625">
    <property type="component" value="Chromosome"/>
</dbReference>
<dbReference type="EMBL" id="CP007456">
    <property type="protein sequence ID" value="AIZ15529.1"/>
    <property type="molecule type" value="Genomic_DNA"/>
</dbReference>
<dbReference type="KEGG" id="bka:AH68_09575"/>
<protein>
    <submittedName>
        <fullName evidence="1">Uncharacterized protein</fullName>
    </submittedName>
</protein>
<dbReference type="AlphaFoldDB" id="A0A0A7I9N7"/>
<proteinExistence type="predicted"/>
<reference evidence="1 2" key="1">
    <citation type="journal article" date="2015" name="Genome Announc.">
        <title>Complete and Assembled Genome Sequence of Bifidobacterium kashiwanohense PV20-2, Isolated from the Feces of an Anemic Kenyan Infant.</title>
        <authorList>
            <person name="Vazquez-Gutierrez P."/>
            <person name="Lacroix C."/>
            <person name="Chassard C."/>
            <person name="Klumpp J."/>
            <person name="Jans C."/>
            <person name="Stevens M.J."/>
        </authorList>
    </citation>
    <scope>NUCLEOTIDE SEQUENCE [LARGE SCALE GENOMIC DNA]</scope>
    <source>
        <strain evidence="1 2">PV20-2</strain>
    </source>
</reference>
<evidence type="ECO:0000313" key="2">
    <source>
        <dbReference type="Proteomes" id="UP000030625"/>
    </source>
</evidence>
<name>A0A0A7I9N7_9BIFI</name>
<gene>
    <name evidence="1" type="ORF">AH68_09575</name>
</gene>
<dbReference type="HOGENOM" id="CLU_2614930_0_0_11"/>
<evidence type="ECO:0000313" key="1">
    <source>
        <dbReference type="EMBL" id="AIZ15529.1"/>
    </source>
</evidence>
<accession>A0A0A7I9N7</accession>
<organism evidence="1 2">
    <name type="scientific">Bifidobacterium catenulatum PV20-2</name>
    <dbReference type="NCBI Taxonomy" id="1447716"/>
    <lineage>
        <taxon>Bacteria</taxon>
        <taxon>Bacillati</taxon>
        <taxon>Actinomycetota</taxon>
        <taxon>Actinomycetes</taxon>
        <taxon>Bifidobacteriales</taxon>
        <taxon>Bifidobacteriaceae</taxon>
        <taxon>Bifidobacterium</taxon>
    </lineage>
</organism>